<reference evidence="13 14" key="1">
    <citation type="journal article" date="2022" name="Nat. Ecol. Evol.">
        <title>A masculinizing supergene underlies an exaggerated male reproductive morph in a spider.</title>
        <authorList>
            <person name="Hendrickx F."/>
            <person name="De Corte Z."/>
            <person name="Sonet G."/>
            <person name="Van Belleghem S.M."/>
            <person name="Kostlbacher S."/>
            <person name="Vangestel C."/>
        </authorList>
    </citation>
    <scope>NUCLEOTIDE SEQUENCE [LARGE SCALE GENOMIC DNA]</scope>
    <source>
        <strain evidence="13">W744_W776</strain>
    </source>
</reference>
<evidence type="ECO:0000256" key="1">
    <source>
        <dbReference type="ARBA" id="ARBA00004651"/>
    </source>
</evidence>
<dbReference type="PANTHER" id="PTHR46480">
    <property type="entry name" value="F20B24.22"/>
    <property type="match status" value="1"/>
</dbReference>
<keyword evidence="3" id="KW-1003">Cell membrane</keyword>
<evidence type="ECO:0000256" key="4">
    <source>
        <dbReference type="ARBA" id="ARBA00022692"/>
    </source>
</evidence>
<keyword evidence="5" id="KW-0851">Voltage-gated channel</keyword>
<dbReference type="InterPro" id="IPR031846">
    <property type="entry name" value="Hvcn1"/>
</dbReference>
<dbReference type="InterPro" id="IPR027359">
    <property type="entry name" value="Volt_channel_dom_sf"/>
</dbReference>
<keyword evidence="10" id="KW-0175">Coiled coil</keyword>
<dbReference type="AlphaFoldDB" id="A0AAV6UZY6"/>
<evidence type="ECO:0000256" key="12">
    <source>
        <dbReference type="SAM" id="Phobius"/>
    </source>
</evidence>
<name>A0AAV6UZY6_9ARAC</name>
<keyword evidence="4 12" id="KW-0812">Transmembrane</keyword>
<keyword evidence="14" id="KW-1185">Reference proteome</keyword>
<keyword evidence="2" id="KW-0813">Transport</keyword>
<dbReference type="GO" id="GO:0030171">
    <property type="term" value="F:voltage-gated proton channel activity"/>
    <property type="evidence" value="ECO:0007669"/>
    <property type="project" value="InterPro"/>
</dbReference>
<evidence type="ECO:0000256" key="8">
    <source>
        <dbReference type="ARBA" id="ARBA00023136"/>
    </source>
</evidence>
<evidence type="ECO:0000256" key="2">
    <source>
        <dbReference type="ARBA" id="ARBA00022448"/>
    </source>
</evidence>
<evidence type="ECO:0000256" key="11">
    <source>
        <dbReference type="SAM" id="MobiDB-lite"/>
    </source>
</evidence>
<comment type="caution">
    <text evidence="13">The sequence shown here is derived from an EMBL/GenBank/DDBJ whole genome shotgun (WGS) entry which is preliminary data.</text>
</comment>
<keyword evidence="8 12" id="KW-0472">Membrane</keyword>
<feature type="non-terminal residue" evidence="13">
    <location>
        <position position="1"/>
    </location>
</feature>
<sequence length="358" mass="39501">VLLRIITGKTRFIVQGIEVFDAIVVLVAFGLDITFFVAPAELGAGKEAAVLVILLRLWRIHAVVQSIISSAKEKLSNTITAYQKDKVQSDHKVDLLILKVEDLEHEVAYLKEKLKKSEKEPLFMKRRKAKECSSLPFPLPPSPMGEIRLLPTSQSLHADCHSPFQVRELKTKVTLFAENAATLIVDEALLLASHIRSPSDLPTHSQQHPASNNRCKLRRRPDGSIESGYGSASGSINWRSGRGQSKSEEEKQPVPLTAIRDTLKCPESSPESGYGSGGSANHPSTSPLPPQEDGAKQPNVVRTAKLVGTVFLFPEATDAITLNEVKMQVLDEKSEIERIRHVEFNPNKLEKDVPMTSL</sequence>
<evidence type="ECO:0000256" key="7">
    <source>
        <dbReference type="ARBA" id="ARBA00023065"/>
    </source>
</evidence>
<evidence type="ECO:0000313" key="14">
    <source>
        <dbReference type="Proteomes" id="UP000827092"/>
    </source>
</evidence>
<organism evidence="13 14">
    <name type="scientific">Oedothorax gibbosus</name>
    <dbReference type="NCBI Taxonomy" id="931172"/>
    <lineage>
        <taxon>Eukaryota</taxon>
        <taxon>Metazoa</taxon>
        <taxon>Ecdysozoa</taxon>
        <taxon>Arthropoda</taxon>
        <taxon>Chelicerata</taxon>
        <taxon>Arachnida</taxon>
        <taxon>Araneae</taxon>
        <taxon>Araneomorphae</taxon>
        <taxon>Entelegynae</taxon>
        <taxon>Araneoidea</taxon>
        <taxon>Linyphiidae</taxon>
        <taxon>Erigoninae</taxon>
        <taxon>Oedothorax</taxon>
    </lineage>
</organism>
<keyword evidence="6 12" id="KW-1133">Transmembrane helix</keyword>
<dbReference type="Gene3D" id="1.20.120.350">
    <property type="entry name" value="Voltage-gated potassium channels. Chain C"/>
    <property type="match status" value="1"/>
</dbReference>
<feature type="compositionally biased region" description="Polar residues" evidence="11">
    <location>
        <begin position="230"/>
        <end position="244"/>
    </location>
</feature>
<feature type="coiled-coil region" evidence="10">
    <location>
        <begin position="93"/>
        <end position="120"/>
    </location>
</feature>
<feature type="region of interest" description="Disordered" evidence="11">
    <location>
        <begin position="198"/>
        <end position="297"/>
    </location>
</feature>
<comment type="subcellular location">
    <subcellularLocation>
        <location evidence="1">Cell membrane</location>
        <topology evidence="1">Multi-pass membrane protein</topology>
    </subcellularLocation>
</comment>
<keyword evidence="9" id="KW-0407">Ion channel</keyword>
<dbReference type="PANTHER" id="PTHR46480:SF1">
    <property type="entry name" value="VOLTAGE-GATED HYDROGEN CHANNEL 1"/>
    <property type="match status" value="1"/>
</dbReference>
<evidence type="ECO:0000256" key="6">
    <source>
        <dbReference type="ARBA" id="ARBA00022989"/>
    </source>
</evidence>
<evidence type="ECO:0000256" key="3">
    <source>
        <dbReference type="ARBA" id="ARBA00022475"/>
    </source>
</evidence>
<evidence type="ECO:0008006" key="15">
    <source>
        <dbReference type="Google" id="ProtNLM"/>
    </source>
</evidence>
<evidence type="ECO:0000256" key="5">
    <source>
        <dbReference type="ARBA" id="ARBA00022882"/>
    </source>
</evidence>
<dbReference type="EMBL" id="JAFNEN010000230">
    <property type="protein sequence ID" value="KAG8188821.1"/>
    <property type="molecule type" value="Genomic_DNA"/>
</dbReference>
<accession>A0AAV6UZY6</accession>
<gene>
    <name evidence="13" type="ORF">JTE90_009208</name>
</gene>
<dbReference type="GO" id="GO:0034702">
    <property type="term" value="C:monoatomic ion channel complex"/>
    <property type="evidence" value="ECO:0007669"/>
    <property type="project" value="UniProtKB-KW"/>
</dbReference>
<protein>
    <recommendedName>
        <fullName evidence="15">Voltage-gated hydrogen channel 1</fullName>
    </recommendedName>
</protein>
<dbReference type="GO" id="GO:0005886">
    <property type="term" value="C:plasma membrane"/>
    <property type="evidence" value="ECO:0007669"/>
    <property type="project" value="UniProtKB-SubCell"/>
</dbReference>
<feature type="compositionally biased region" description="Polar residues" evidence="11">
    <location>
        <begin position="200"/>
        <end position="214"/>
    </location>
</feature>
<proteinExistence type="predicted"/>
<keyword evidence="7" id="KW-0406">Ion transport</keyword>
<evidence type="ECO:0000313" key="13">
    <source>
        <dbReference type="EMBL" id="KAG8188821.1"/>
    </source>
</evidence>
<feature type="transmembrane region" description="Helical" evidence="12">
    <location>
        <begin position="12"/>
        <end position="36"/>
    </location>
</feature>
<evidence type="ECO:0000256" key="9">
    <source>
        <dbReference type="ARBA" id="ARBA00023303"/>
    </source>
</evidence>
<evidence type="ECO:0000256" key="10">
    <source>
        <dbReference type="SAM" id="Coils"/>
    </source>
</evidence>
<dbReference type="Proteomes" id="UP000827092">
    <property type="component" value="Unassembled WGS sequence"/>
</dbReference>